<dbReference type="Proteomes" id="UP001221142">
    <property type="component" value="Unassembled WGS sequence"/>
</dbReference>
<feature type="compositionally biased region" description="Basic and acidic residues" evidence="1">
    <location>
        <begin position="16"/>
        <end position="25"/>
    </location>
</feature>
<keyword evidence="3" id="KW-1185">Reference proteome</keyword>
<organism evidence="2 3">
    <name type="scientific">Roridomyces roridus</name>
    <dbReference type="NCBI Taxonomy" id="1738132"/>
    <lineage>
        <taxon>Eukaryota</taxon>
        <taxon>Fungi</taxon>
        <taxon>Dikarya</taxon>
        <taxon>Basidiomycota</taxon>
        <taxon>Agaricomycotina</taxon>
        <taxon>Agaricomycetes</taxon>
        <taxon>Agaricomycetidae</taxon>
        <taxon>Agaricales</taxon>
        <taxon>Marasmiineae</taxon>
        <taxon>Mycenaceae</taxon>
        <taxon>Roridomyces</taxon>
    </lineage>
</organism>
<gene>
    <name evidence="2" type="ORF">FB45DRAFT_869226</name>
</gene>
<dbReference type="AlphaFoldDB" id="A0AAD7FIS1"/>
<accession>A0AAD7FIS1</accession>
<dbReference type="EMBL" id="JARKIF010000012">
    <property type="protein sequence ID" value="KAJ7626128.1"/>
    <property type="molecule type" value="Genomic_DNA"/>
</dbReference>
<reference evidence="2" key="1">
    <citation type="submission" date="2023-03" db="EMBL/GenBank/DDBJ databases">
        <title>Massive genome expansion in bonnet fungi (Mycena s.s.) driven by repeated elements and novel gene families across ecological guilds.</title>
        <authorList>
            <consortium name="Lawrence Berkeley National Laboratory"/>
            <person name="Harder C.B."/>
            <person name="Miyauchi S."/>
            <person name="Viragh M."/>
            <person name="Kuo A."/>
            <person name="Thoen E."/>
            <person name="Andreopoulos B."/>
            <person name="Lu D."/>
            <person name="Skrede I."/>
            <person name="Drula E."/>
            <person name="Henrissat B."/>
            <person name="Morin E."/>
            <person name="Kohler A."/>
            <person name="Barry K."/>
            <person name="LaButti K."/>
            <person name="Morin E."/>
            <person name="Salamov A."/>
            <person name="Lipzen A."/>
            <person name="Mereny Z."/>
            <person name="Hegedus B."/>
            <person name="Baldrian P."/>
            <person name="Stursova M."/>
            <person name="Weitz H."/>
            <person name="Taylor A."/>
            <person name="Grigoriev I.V."/>
            <person name="Nagy L.G."/>
            <person name="Martin F."/>
            <person name="Kauserud H."/>
        </authorList>
    </citation>
    <scope>NUCLEOTIDE SEQUENCE</scope>
    <source>
        <strain evidence="2">9284</strain>
    </source>
</reference>
<comment type="caution">
    <text evidence="2">The sequence shown here is derived from an EMBL/GenBank/DDBJ whole genome shotgun (WGS) entry which is preliminary data.</text>
</comment>
<feature type="region of interest" description="Disordered" evidence="1">
    <location>
        <begin position="14"/>
        <end position="41"/>
    </location>
</feature>
<sequence length="363" mass="39503">MAFSFPYPAFLDLDLGDPHDDSTEKRPRKSQQPAVGGKNGARGYIRDALPHEFDFTDGRIIAPLLIPYDDSYITQALASLSSALCTPDASTSSAADAATAFRGRSTQGRKQNTIVKAASFPATHEHPDVQQFFQLLIERLREERARVVAEGAYGRGVGLELVLEDGEGEPDWGRGEDGGRANGYALRVRAVWVHGILRSGLAALLRPCTALEILPDCPCLSALPVPVASDSQTRSSHSKRCSSRRTWTTDNRDVEEENRDGGRGAVAVAEEGQVEEQVQGRCQVARCGGEGRAVERLHVRALEAGRLTEEEEELGRWNLRETSVGGDALKGVELERFSGGPPPILALHVNRSIHMGMRMIKNG</sequence>
<evidence type="ECO:0000256" key="1">
    <source>
        <dbReference type="SAM" id="MobiDB-lite"/>
    </source>
</evidence>
<feature type="region of interest" description="Disordered" evidence="1">
    <location>
        <begin position="228"/>
        <end position="263"/>
    </location>
</feature>
<evidence type="ECO:0000313" key="2">
    <source>
        <dbReference type="EMBL" id="KAJ7626128.1"/>
    </source>
</evidence>
<name>A0AAD7FIS1_9AGAR</name>
<evidence type="ECO:0000313" key="3">
    <source>
        <dbReference type="Proteomes" id="UP001221142"/>
    </source>
</evidence>
<protein>
    <submittedName>
        <fullName evidence="2">Uncharacterized protein</fullName>
    </submittedName>
</protein>
<proteinExistence type="predicted"/>